<keyword evidence="4" id="KW-0547">Nucleotide-binding</keyword>
<keyword evidence="7 8" id="KW-0472">Membrane</keyword>
<organism evidence="11 12">
    <name type="scientific">Adhaeribacter rhizoryzae</name>
    <dbReference type="NCBI Taxonomy" id="2607907"/>
    <lineage>
        <taxon>Bacteria</taxon>
        <taxon>Pseudomonadati</taxon>
        <taxon>Bacteroidota</taxon>
        <taxon>Cytophagia</taxon>
        <taxon>Cytophagales</taxon>
        <taxon>Hymenobacteraceae</taxon>
        <taxon>Adhaeribacter</taxon>
    </lineage>
</organism>
<dbReference type="InterPro" id="IPR003593">
    <property type="entry name" value="AAA+_ATPase"/>
</dbReference>
<feature type="transmembrane region" description="Helical" evidence="8">
    <location>
        <begin position="21"/>
        <end position="43"/>
    </location>
</feature>
<dbReference type="Gene3D" id="1.20.1560.10">
    <property type="entry name" value="ABC transporter type 1, transmembrane domain"/>
    <property type="match status" value="1"/>
</dbReference>
<dbReference type="InterPro" id="IPR003439">
    <property type="entry name" value="ABC_transporter-like_ATP-bd"/>
</dbReference>
<dbReference type="Pfam" id="PF00664">
    <property type="entry name" value="ABC_membrane"/>
    <property type="match status" value="1"/>
</dbReference>
<evidence type="ECO:0000259" key="9">
    <source>
        <dbReference type="PROSITE" id="PS50893"/>
    </source>
</evidence>
<dbReference type="RefSeq" id="WP_150090131.1">
    <property type="nucleotide sequence ID" value="NZ_VWSF01000014.1"/>
</dbReference>
<evidence type="ECO:0000313" key="12">
    <source>
        <dbReference type="Proteomes" id="UP000323426"/>
    </source>
</evidence>
<dbReference type="EMBL" id="VWSF01000014">
    <property type="protein sequence ID" value="KAA5543353.1"/>
    <property type="molecule type" value="Genomic_DNA"/>
</dbReference>
<evidence type="ECO:0000259" key="10">
    <source>
        <dbReference type="PROSITE" id="PS50929"/>
    </source>
</evidence>
<dbReference type="InterPro" id="IPR039421">
    <property type="entry name" value="Type_1_exporter"/>
</dbReference>
<dbReference type="InterPro" id="IPR036640">
    <property type="entry name" value="ABC1_TM_sf"/>
</dbReference>
<evidence type="ECO:0000256" key="3">
    <source>
        <dbReference type="ARBA" id="ARBA00022692"/>
    </source>
</evidence>
<keyword evidence="12" id="KW-1185">Reference proteome</keyword>
<evidence type="ECO:0000256" key="2">
    <source>
        <dbReference type="ARBA" id="ARBA00022448"/>
    </source>
</evidence>
<reference evidence="11 12" key="1">
    <citation type="submission" date="2019-09" db="EMBL/GenBank/DDBJ databases">
        <title>Genome sequence and assembly of Adhaeribacter sp.</title>
        <authorList>
            <person name="Chhetri G."/>
        </authorList>
    </citation>
    <scope>NUCLEOTIDE SEQUENCE [LARGE SCALE GENOMIC DNA]</scope>
    <source>
        <strain evidence="11 12">DK36</strain>
    </source>
</reference>
<dbReference type="GO" id="GO:0005524">
    <property type="term" value="F:ATP binding"/>
    <property type="evidence" value="ECO:0007669"/>
    <property type="project" value="UniProtKB-KW"/>
</dbReference>
<evidence type="ECO:0000313" key="11">
    <source>
        <dbReference type="EMBL" id="KAA5543353.1"/>
    </source>
</evidence>
<keyword evidence="2" id="KW-0813">Transport</keyword>
<dbReference type="CDD" id="cd03251">
    <property type="entry name" value="ABCC_MsbA"/>
    <property type="match status" value="1"/>
</dbReference>
<dbReference type="InterPro" id="IPR017871">
    <property type="entry name" value="ABC_transporter-like_CS"/>
</dbReference>
<evidence type="ECO:0000256" key="6">
    <source>
        <dbReference type="ARBA" id="ARBA00022989"/>
    </source>
</evidence>
<feature type="domain" description="ABC transporter" evidence="9">
    <location>
        <begin position="371"/>
        <end position="604"/>
    </location>
</feature>
<sequence length="610" mass="68211">MKTYFRLLAFAKPYSRFVPSYAILAILAVLFGLVNFSLLIPLLNVLFNTTPEVAAPAKPTFALNIEYFKDLFNYTFYNIRAEKGPMGALQYVCIIILVSVFLSNLFKYLSQRVMTSMRTYVVRNLRRALFEKISNLHVGYFHHQRKGDLLSSVSNDVSEIENSVVSSVQVVFREPLMIIGYFIFLFMISAQLTLFTLLVLPISGGIIAFIGRKLRRDAKRGQDLLGNLLSVMEETISGNRIIKAFNAQTYVQDKFDVENNRYKDVLSSVWNKRELASPVSEFLGITIVVGVLLYGGHLIINQQSDLSASEFITFIALYSQILIPAKNISTAMTNIQRGIASGDRILKIIDYPEQVTEKPNSLPLTEFKSGIEYRHVDFQYEKEKVLNNISLSVPKGKMVALIGQSGSGKSTLADLLPRFYDVTGGQLLIDGVDVRDLKIADLREQMGIVTQEAILFNDTIFNNIAFNKTNATEAEVINAAKIANAHEFIMQTPNGYNTLIGDRGGKLSGGQKQRISIARAILKNPPILILDEATSALDTESEKLVQEALTNLMKNRTSIVIAHRLSTVQHADEIVVMQKGQIMERGTHEQLLALNGLYTRLNQMQVVALS</sequence>
<evidence type="ECO:0000256" key="1">
    <source>
        <dbReference type="ARBA" id="ARBA00004651"/>
    </source>
</evidence>
<evidence type="ECO:0000256" key="5">
    <source>
        <dbReference type="ARBA" id="ARBA00022840"/>
    </source>
</evidence>
<dbReference type="GO" id="GO:0005886">
    <property type="term" value="C:plasma membrane"/>
    <property type="evidence" value="ECO:0007669"/>
    <property type="project" value="UniProtKB-SubCell"/>
</dbReference>
<dbReference type="CDD" id="cd18552">
    <property type="entry name" value="ABC_6TM_MsbA_like"/>
    <property type="match status" value="1"/>
</dbReference>
<dbReference type="GO" id="GO:0016887">
    <property type="term" value="F:ATP hydrolysis activity"/>
    <property type="evidence" value="ECO:0007669"/>
    <property type="project" value="InterPro"/>
</dbReference>
<dbReference type="InterPro" id="IPR011527">
    <property type="entry name" value="ABC1_TM_dom"/>
</dbReference>
<dbReference type="SUPFAM" id="SSF52540">
    <property type="entry name" value="P-loop containing nucleoside triphosphate hydrolases"/>
    <property type="match status" value="1"/>
</dbReference>
<protein>
    <submittedName>
        <fullName evidence="11">ABC transporter ATP-binding protein</fullName>
    </submittedName>
</protein>
<dbReference type="Pfam" id="PF00005">
    <property type="entry name" value="ABC_tran"/>
    <property type="match status" value="1"/>
</dbReference>
<dbReference type="PANTHER" id="PTHR43394:SF1">
    <property type="entry name" value="ATP-BINDING CASSETTE SUB-FAMILY B MEMBER 10, MITOCHONDRIAL"/>
    <property type="match status" value="1"/>
</dbReference>
<dbReference type="PANTHER" id="PTHR43394">
    <property type="entry name" value="ATP-DEPENDENT PERMEASE MDL1, MITOCHONDRIAL"/>
    <property type="match status" value="1"/>
</dbReference>
<dbReference type="Gene3D" id="3.40.50.300">
    <property type="entry name" value="P-loop containing nucleotide triphosphate hydrolases"/>
    <property type="match status" value="1"/>
</dbReference>
<dbReference type="AlphaFoldDB" id="A0A5M6D7J4"/>
<evidence type="ECO:0000256" key="8">
    <source>
        <dbReference type="SAM" id="Phobius"/>
    </source>
</evidence>
<evidence type="ECO:0000256" key="7">
    <source>
        <dbReference type="ARBA" id="ARBA00023136"/>
    </source>
</evidence>
<comment type="caution">
    <text evidence="11">The sequence shown here is derived from an EMBL/GenBank/DDBJ whole genome shotgun (WGS) entry which is preliminary data.</text>
</comment>
<dbReference type="PROSITE" id="PS50929">
    <property type="entry name" value="ABC_TM1F"/>
    <property type="match status" value="1"/>
</dbReference>
<dbReference type="FunFam" id="3.40.50.300:FF:000287">
    <property type="entry name" value="Multidrug ABC transporter ATP-binding protein"/>
    <property type="match status" value="1"/>
</dbReference>
<keyword evidence="5 11" id="KW-0067">ATP-binding</keyword>
<keyword evidence="3 8" id="KW-0812">Transmembrane</keyword>
<dbReference type="SMART" id="SM00382">
    <property type="entry name" value="AAA"/>
    <property type="match status" value="1"/>
</dbReference>
<feature type="transmembrane region" description="Helical" evidence="8">
    <location>
        <begin position="88"/>
        <end position="109"/>
    </location>
</feature>
<evidence type="ECO:0000256" key="4">
    <source>
        <dbReference type="ARBA" id="ARBA00022741"/>
    </source>
</evidence>
<dbReference type="Proteomes" id="UP000323426">
    <property type="component" value="Unassembled WGS sequence"/>
</dbReference>
<comment type="subcellular location">
    <subcellularLocation>
        <location evidence="1">Cell membrane</location>
        <topology evidence="1">Multi-pass membrane protein</topology>
    </subcellularLocation>
</comment>
<name>A0A5M6D7J4_9BACT</name>
<feature type="domain" description="ABC transmembrane type-1" evidence="10">
    <location>
        <begin position="22"/>
        <end position="337"/>
    </location>
</feature>
<proteinExistence type="predicted"/>
<dbReference type="PROSITE" id="PS50893">
    <property type="entry name" value="ABC_TRANSPORTER_2"/>
    <property type="match status" value="1"/>
</dbReference>
<dbReference type="GO" id="GO:0015421">
    <property type="term" value="F:ABC-type oligopeptide transporter activity"/>
    <property type="evidence" value="ECO:0007669"/>
    <property type="project" value="TreeGrafter"/>
</dbReference>
<gene>
    <name evidence="11" type="ORF">F0145_17070</name>
</gene>
<keyword evidence="6 8" id="KW-1133">Transmembrane helix</keyword>
<dbReference type="SUPFAM" id="SSF90123">
    <property type="entry name" value="ABC transporter transmembrane region"/>
    <property type="match status" value="1"/>
</dbReference>
<dbReference type="InterPro" id="IPR027417">
    <property type="entry name" value="P-loop_NTPase"/>
</dbReference>
<dbReference type="PROSITE" id="PS00211">
    <property type="entry name" value="ABC_TRANSPORTER_1"/>
    <property type="match status" value="1"/>
</dbReference>
<accession>A0A5M6D7J4</accession>